<comment type="caution">
    <text evidence="2">The sequence shown here is derived from an EMBL/GenBank/DDBJ whole genome shotgun (WGS) entry which is preliminary data.</text>
</comment>
<evidence type="ECO:0000313" key="3">
    <source>
        <dbReference type="Proteomes" id="UP000593566"/>
    </source>
</evidence>
<organism evidence="2 3">
    <name type="scientific">Letharia lupina</name>
    <dbReference type="NCBI Taxonomy" id="560253"/>
    <lineage>
        <taxon>Eukaryota</taxon>
        <taxon>Fungi</taxon>
        <taxon>Dikarya</taxon>
        <taxon>Ascomycota</taxon>
        <taxon>Pezizomycotina</taxon>
        <taxon>Lecanoromycetes</taxon>
        <taxon>OSLEUM clade</taxon>
        <taxon>Lecanoromycetidae</taxon>
        <taxon>Lecanorales</taxon>
        <taxon>Lecanorineae</taxon>
        <taxon>Parmeliaceae</taxon>
        <taxon>Letharia</taxon>
    </lineage>
</organism>
<dbReference type="AlphaFoldDB" id="A0A8H6FBR2"/>
<evidence type="ECO:0000259" key="1">
    <source>
        <dbReference type="Pfam" id="PF00651"/>
    </source>
</evidence>
<evidence type="ECO:0000313" key="2">
    <source>
        <dbReference type="EMBL" id="KAF6221989.1"/>
    </source>
</evidence>
<dbReference type="Pfam" id="PF00651">
    <property type="entry name" value="BTB"/>
    <property type="match status" value="1"/>
</dbReference>
<sequence length="239" mass="27246">MSFSYLKFDPPGKDIPSQGYSSDFVSKAMARLVKPIDPDDSEQYPADLTIICGSLKVEAHSHVLCQDSSYFKVVCKGGFLEEQTQKLELPAEEEFLIRRLLCYRSTTGYNDESYDDEKDPPPHIVAPTYVNRLYLNAQMYSTADKYDIPSLKQKAAEKFDAAIREIHAHEMMNPYVGVSLVDEIVEAIPHIYDSTPDGDRRLRDRAAQVAICKRRDFENHPCLQDLMTAVPEFLKDIRV</sequence>
<dbReference type="EMBL" id="JACCJB010000013">
    <property type="protein sequence ID" value="KAF6221989.1"/>
    <property type="molecule type" value="Genomic_DNA"/>
</dbReference>
<gene>
    <name evidence="2" type="ORF">HO133_001957</name>
</gene>
<dbReference type="PANTHER" id="PTHR47843">
    <property type="entry name" value="BTB DOMAIN-CONTAINING PROTEIN-RELATED"/>
    <property type="match status" value="1"/>
</dbReference>
<dbReference type="InterPro" id="IPR011333">
    <property type="entry name" value="SKP1/BTB/POZ_sf"/>
</dbReference>
<dbReference type="RefSeq" id="XP_037151424.1">
    <property type="nucleotide sequence ID" value="XM_037292885.1"/>
</dbReference>
<proteinExistence type="predicted"/>
<name>A0A8H6FBR2_9LECA</name>
<feature type="domain" description="BTB" evidence="1">
    <location>
        <begin position="46"/>
        <end position="93"/>
    </location>
</feature>
<keyword evidence="3" id="KW-1185">Reference proteome</keyword>
<dbReference type="GeneID" id="59330371"/>
<dbReference type="SUPFAM" id="SSF54695">
    <property type="entry name" value="POZ domain"/>
    <property type="match status" value="1"/>
</dbReference>
<dbReference type="Proteomes" id="UP000593566">
    <property type="component" value="Unassembled WGS sequence"/>
</dbReference>
<protein>
    <recommendedName>
        <fullName evidence="1">BTB domain-containing protein</fullName>
    </recommendedName>
</protein>
<dbReference type="PANTHER" id="PTHR47843:SF5">
    <property type="entry name" value="BTB_POZ DOMAIN PROTEIN"/>
    <property type="match status" value="1"/>
</dbReference>
<dbReference type="Gene3D" id="3.30.710.10">
    <property type="entry name" value="Potassium Channel Kv1.1, Chain A"/>
    <property type="match status" value="1"/>
</dbReference>
<dbReference type="CDD" id="cd18186">
    <property type="entry name" value="BTB_POZ_ZBTB_KLHL-like"/>
    <property type="match status" value="1"/>
</dbReference>
<dbReference type="InterPro" id="IPR000210">
    <property type="entry name" value="BTB/POZ_dom"/>
</dbReference>
<accession>A0A8H6FBR2</accession>
<reference evidence="2 3" key="1">
    <citation type="journal article" date="2020" name="Genomics">
        <title>Complete, high-quality genomes from long-read metagenomic sequencing of two wolf lichen thalli reveals enigmatic genome architecture.</title>
        <authorList>
            <person name="McKenzie S.K."/>
            <person name="Walston R.F."/>
            <person name="Allen J.L."/>
        </authorList>
    </citation>
    <scope>NUCLEOTIDE SEQUENCE [LARGE SCALE GENOMIC DNA]</scope>
    <source>
        <strain evidence="2">WasteWater1</strain>
    </source>
</reference>